<protein>
    <submittedName>
        <fullName evidence="3">NAD(P)-dependent dehydrogenase, short-chain alcohol dehydrogenase family</fullName>
    </submittedName>
</protein>
<dbReference type="EMBL" id="OBML01000008">
    <property type="protein sequence ID" value="SOC15039.1"/>
    <property type="molecule type" value="Genomic_DNA"/>
</dbReference>
<dbReference type="CDD" id="cd05233">
    <property type="entry name" value="SDR_c"/>
    <property type="match status" value="1"/>
</dbReference>
<dbReference type="Proteomes" id="UP000219331">
    <property type="component" value="Unassembled WGS sequence"/>
</dbReference>
<evidence type="ECO:0000313" key="4">
    <source>
        <dbReference type="Proteomes" id="UP000219331"/>
    </source>
</evidence>
<sequence length="255" mass="26318">MSTLETIFGLHGRVALVTGSSRGIGAAIAVGLAGAGATVVVHGQSLEATAATVAAIEAGGGTALALAADLAERGAGRRLVEEVEARLGHLDILVVNASAQVNAELADLTEADFDLQVAVNLRSTVEMLQTGLPRMAARGWGRVVSIGSINQLRPKGIVTAYAATKAAQHNLIQSQARDYARHGVLLNTLAPGLVDTDRNAGRKAADPQGWDDYVRTLNWMGRAGQADEMVGAAIFLACDACSFMTGESIVLSGGY</sequence>
<dbReference type="FunFam" id="3.40.50.720:FF:000084">
    <property type="entry name" value="Short-chain dehydrogenase reductase"/>
    <property type="match status" value="1"/>
</dbReference>
<dbReference type="RefSeq" id="WP_097175481.1">
    <property type="nucleotide sequence ID" value="NZ_OBML01000008.1"/>
</dbReference>
<dbReference type="InterPro" id="IPR050259">
    <property type="entry name" value="SDR"/>
</dbReference>
<dbReference type="OrthoDB" id="9779623at2"/>
<dbReference type="AlphaFoldDB" id="A0A285T181"/>
<proteinExistence type="inferred from homology"/>
<dbReference type="SUPFAM" id="SSF51735">
    <property type="entry name" value="NAD(P)-binding Rossmann-fold domains"/>
    <property type="match status" value="1"/>
</dbReference>
<dbReference type="PANTHER" id="PTHR42879:SF2">
    <property type="entry name" value="3-OXOACYL-[ACYL-CARRIER-PROTEIN] REDUCTASE FABG"/>
    <property type="match status" value="1"/>
</dbReference>
<accession>A0A285T181</accession>
<dbReference type="Gene3D" id="3.40.50.720">
    <property type="entry name" value="NAD(P)-binding Rossmann-like Domain"/>
    <property type="match status" value="1"/>
</dbReference>
<evidence type="ECO:0000256" key="1">
    <source>
        <dbReference type="ARBA" id="ARBA00006484"/>
    </source>
</evidence>
<comment type="similarity">
    <text evidence="1 2">Belongs to the short-chain dehydrogenases/reductases (SDR) family.</text>
</comment>
<reference evidence="3 4" key="1">
    <citation type="submission" date="2017-08" db="EMBL/GenBank/DDBJ databases">
        <authorList>
            <person name="de Groot N.N."/>
        </authorList>
    </citation>
    <scope>NUCLEOTIDE SEQUENCE [LARGE SCALE GENOMIC DNA]</scope>
    <source>
        <strain evidence="3 4">USBA 352</strain>
    </source>
</reference>
<dbReference type="InterPro" id="IPR036291">
    <property type="entry name" value="NAD(P)-bd_dom_sf"/>
</dbReference>
<dbReference type="PRINTS" id="PR00081">
    <property type="entry name" value="GDHRDH"/>
</dbReference>
<dbReference type="PRINTS" id="PR00080">
    <property type="entry name" value="SDRFAMILY"/>
</dbReference>
<keyword evidence="4" id="KW-1185">Reference proteome</keyword>
<evidence type="ECO:0000313" key="3">
    <source>
        <dbReference type="EMBL" id="SOC15039.1"/>
    </source>
</evidence>
<dbReference type="InterPro" id="IPR002347">
    <property type="entry name" value="SDR_fam"/>
</dbReference>
<gene>
    <name evidence="3" type="ORF">SAMN05421512_10850</name>
</gene>
<dbReference type="STRING" id="538381.GCA_001696535_02894"/>
<organism evidence="3 4">
    <name type="scientific">Stappia indica</name>
    <dbReference type="NCBI Taxonomy" id="538381"/>
    <lineage>
        <taxon>Bacteria</taxon>
        <taxon>Pseudomonadati</taxon>
        <taxon>Pseudomonadota</taxon>
        <taxon>Alphaproteobacteria</taxon>
        <taxon>Hyphomicrobiales</taxon>
        <taxon>Stappiaceae</taxon>
        <taxon>Stappia</taxon>
    </lineage>
</organism>
<evidence type="ECO:0000256" key="2">
    <source>
        <dbReference type="RuleBase" id="RU000363"/>
    </source>
</evidence>
<name>A0A285T181_9HYPH</name>
<dbReference type="PANTHER" id="PTHR42879">
    <property type="entry name" value="3-OXOACYL-(ACYL-CARRIER-PROTEIN) REDUCTASE"/>
    <property type="match status" value="1"/>
</dbReference>
<dbReference type="Pfam" id="PF00106">
    <property type="entry name" value="adh_short"/>
    <property type="match status" value="1"/>
</dbReference>